<evidence type="ECO:0000256" key="1">
    <source>
        <dbReference type="SAM" id="MobiDB-lite"/>
    </source>
</evidence>
<sequence>MATTPEIKTRFTIDGMRQAATGLRGFARTVSQVLSSAGRGGDPLKSTKKGLSGATKGTKDLSKGLKNAKKDTDSLTKSVLKLGAKGTWGGVKIGAGGATLAVGGLATKMSSLSAAAIKAAKDSATSLKAISIDAQRIGGSTSDVAVLGYAADITGTDRDELVTQIATISNEFLTLRENISKTAKQYSDFYRLTAREAAIYARLGQREELNGLITGFSAADTEARKASIADIENRLSIIDGALNSAEASKNANYGGPDLTEVFNNPDTIASSRPNYGKRQMVDRQAARFALEKERMELQQAYDEFWSGQSTQAQALHELEQYGIDIERASRGGVEGLLEISDAFQHIQDPSQRARVAMRLFGEDAGVKLIPLLNGGRKAIDEYRRTLENSGAIATKEDIAVAEEYTRAIQNLKTATSGVQLTIGRALTPDLIKGSQELTAWLISSRQEIAKAAVEAFNDTRVFAEDAASLFSGNTDDIKTPWLDSVVQKTLALRAVWADVRKQVGLLWEGKNSDYAWINAIRDGLISIKDFAVDAWKVVSGGDAVDFTWLNTARDYVVSFATRFQDAFGMLKDLVASLGEFFKPVLDYLGKDIMTVGLFLGMTRMIGLFSALTAGAGLLFKALGGVFSLAGAAVGAVGGLAGGAVGAAGATAAGLRVALAGVGTALGGLTSAALLLGTTLAGAFLLGQQAAKLFMADTMAAYDKVIEGQAAVIRANDEKYMREYLGRRDETSRDRRTAYWKSQGILQGGWQGKSAAERNLENAQNSDIRIWGAARYSGPDAAARYREEQEFQRAEQERQNAQPYSKRVAVDLNVAGRTTTLEGDEVGVMQLTRSLEQATRGY</sequence>
<accession>A0A9W5F1E0</accession>
<dbReference type="EMBL" id="FBVY01000004">
    <property type="protein sequence ID" value="CUW87461.1"/>
    <property type="molecule type" value="Genomic_DNA"/>
</dbReference>
<feature type="transmembrane region" description="Helical" evidence="2">
    <location>
        <begin position="626"/>
        <end position="652"/>
    </location>
</feature>
<comment type="caution">
    <text evidence="3">The sequence shown here is derived from an EMBL/GenBank/DDBJ whole genome shotgun (WGS) entry which is preliminary data.</text>
</comment>
<dbReference type="AlphaFoldDB" id="A0A9W5F1E0"/>
<gene>
    <name evidence="3" type="ORF">AGR2A_Cc120056</name>
</gene>
<evidence type="ECO:0000256" key="2">
    <source>
        <dbReference type="SAM" id="Phobius"/>
    </source>
</evidence>
<proteinExistence type="predicted"/>
<evidence type="ECO:0000313" key="4">
    <source>
        <dbReference type="Proteomes" id="UP000191933"/>
    </source>
</evidence>
<feature type="transmembrane region" description="Helical" evidence="2">
    <location>
        <begin position="592"/>
        <end position="619"/>
    </location>
</feature>
<keyword evidence="4" id="KW-1185">Reference proteome</keyword>
<keyword evidence="2" id="KW-1133">Transmembrane helix</keyword>
<dbReference type="Proteomes" id="UP000191933">
    <property type="component" value="Unassembled WGS sequence"/>
</dbReference>
<name>A0A9W5F1E0_9HYPH</name>
<dbReference type="RefSeq" id="WP_080822717.1">
    <property type="nucleotide sequence ID" value="NZ_LT009718.1"/>
</dbReference>
<protein>
    <submittedName>
        <fullName evidence="3">Uncharacterized protein</fullName>
    </submittedName>
</protein>
<feature type="compositionally biased region" description="Basic and acidic residues" evidence="1">
    <location>
        <begin position="57"/>
        <end position="67"/>
    </location>
</feature>
<keyword evidence="2" id="KW-0812">Transmembrane</keyword>
<keyword evidence="2" id="KW-0472">Membrane</keyword>
<feature type="transmembrane region" description="Helical" evidence="2">
    <location>
        <begin position="664"/>
        <end position="685"/>
    </location>
</feature>
<reference evidence="3 4" key="1">
    <citation type="submission" date="2016-01" db="EMBL/GenBank/DDBJ databases">
        <authorList>
            <person name="Regsiter A."/>
            <person name="william w."/>
        </authorList>
    </citation>
    <scope>NUCLEOTIDE SEQUENCE [LARGE SCALE GENOMIC DNA]</scope>
    <source>
        <strain evidence="3 4">CFBP 5494</strain>
    </source>
</reference>
<evidence type="ECO:0000313" key="3">
    <source>
        <dbReference type="EMBL" id="CUW87461.1"/>
    </source>
</evidence>
<organism evidence="3 4">
    <name type="scientific">Agrobacterium genomosp. 2 str. CFBP 5494</name>
    <dbReference type="NCBI Taxonomy" id="1183436"/>
    <lineage>
        <taxon>Bacteria</taxon>
        <taxon>Pseudomonadati</taxon>
        <taxon>Pseudomonadota</taxon>
        <taxon>Alphaproteobacteria</taxon>
        <taxon>Hyphomicrobiales</taxon>
        <taxon>Rhizobiaceae</taxon>
        <taxon>Rhizobium/Agrobacterium group</taxon>
        <taxon>Agrobacterium</taxon>
        <taxon>Agrobacterium tumefaciens complex</taxon>
    </lineage>
</organism>
<feature type="region of interest" description="Disordered" evidence="1">
    <location>
        <begin position="36"/>
        <end position="67"/>
    </location>
</feature>